<reference evidence="1 2" key="1">
    <citation type="submission" date="2015-04" db="EMBL/GenBank/DDBJ databases">
        <authorList>
            <person name="Syromyatnikov M.Y."/>
            <person name="Popov V.N."/>
        </authorList>
    </citation>
    <scope>NUCLEOTIDE SEQUENCE [LARGE SCALE GENOMIC DNA]</scope>
</reference>
<accession>A0A1J1I4V1</accession>
<dbReference type="EMBL" id="CVRI01000038">
    <property type="protein sequence ID" value="CRK93926.1"/>
    <property type="molecule type" value="Genomic_DNA"/>
</dbReference>
<evidence type="ECO:0000313" key="1">
    <source>
        <dbReference type="EMBL" id="CRK93926.1"/>
    </source>
</evidence>
<organism evidence="1 2">
    <name type="scientific">Clunio marinus</name>
    <dbReference type="NCBI Taxonomy" id="568069"/>
    <lineage>
        <taxon>Eukaryota</taxon>
        <taxon>Metazoa</taxon>
        <taxon>Ecdysozoa</taxon>
        <taxon>Arthropoda</taxon>
        <taxon>Hexapoda</taxon>
        <taxon>Insecta</taxon>
        <taxon>Pterygota</taxon>
        <taxon>Neoptera</taxon>
        <taxon>Endopterygota</taxon>
        <taxon>Diptera</taxon>
        <taxon>Nematocera</taxon>
        <taxon>Chironomoidea</taxon>
        <taxon>Chironomidae</taxon>
        <taxon>Clunio</taxon>
    </lineage>
</organism>
<protein>
    <submittedName>
        <fullName evidence="1">CLUMA_CG007453, isoform A</fullName>
    </submittedName>
</protein>
<gene>
    <name evidence="1" type="ORF">CLUMA_CG007453</name>
</gene>
<sequence>MNVSEASTRENDCQITHKLKQDYGVGHAILLILEKKNLLKKVFFGKSLESRAVRNGETATQRSLSAVRITSGIFFCNRLRLKEKCPQKEKLKVIQRLLG</sequence>
<proteinExistence type="predicted"/>
<keyword evidence="2" id="KW-1185">Reference proteome</keyword>
<evidence type="ECO:0000313" key="2">
    <source>
        <dbReference type="Proteomes" id="UP000183832"/>
    </source>
</evidence>
<dbReference type="AlphaFoldDB" id="A0A1J1I4V1"/>
<dbReference type="Proteomes" id="UP000183832">
    <property type="component" value="Unassembled WGS sequence"/>
</dbReference>
<name>A0A1J1I4V1_9DIPT</name>